<dbReference type="PROSITE" id="PS00793">
    <property type="entry name" value="DHPS_2"/>
    <property type="match status" value="1"/>
</dbReference>
<evidence type="ECO:0000256" key="3">
    <source>
        <dbReference type="ARBA" id="ARBA00004763"/>
    </source>
</evidence>
<evidence type="ECO:0000313" key="11">
    <source>
        <dbReference type="EMBL" id="GGB00138.1"/>
    </source>
</evidence>
<keyword evidence="8 9" id="KW-0289">Folate biosynthesis</keyword>
<evidence type="ECO:0000313" key="12">
    <source>
        <dbReference type="Proteomes" id="UP000651977"/>
    </source>
</evidence>
<comment type="similarity">
    <text evidence="9">Belongs to the DHPS family.</text>
</comment>
<dbReference type="Proteomes" id="UP000651977">
    <property type="component" value="Unassembled WGS sequence"/>
</dbReference>
<comment type="pathway">
    <text evidence="3 9">Cofactor biosynthesis; tetrahydrofolate biosynthesis; 7,8-dihydrofolate from 2-amino-4-hydroxy-6-hydroxymethyl-7,8-dihydropteridine diphosphate and 4-aminobenzoate: step 1/2.</text>
</comment>
<comment type="caution">
    <text evidence="11">The sequence shown here is derived from an EMBL/GenBank/DDBJ whole genome shotgun (WGS) entry which is preliminary data.</text>
</comment>
<evidence type="ECO:0000259" key="10">
    <source>
        <dbReference type="PROSITE" id="PS50972"/>
    </source>
</evidence>
<evidence type="ECO:0000256" key="8">
    <source>
        <dbReference type="ARBA" id="ARBA00022909"/>
    </source>
</evidence>
<dbReference type="PROSITE" id="PS00792">
    <property type="entry name" value="DHPS_1"/>
    <property type="match status" value="1"/>
</dbReference>
<protein>
    <recommendedName>
        <fullName evidence="4 9">Dihydropteroate synthase</fullName>
        <shortName evidence="9">DHPS</shortName>
        <ecNumber evidence="4 9">2.5.1.15</ecNumber>
    </recommendedName>
    <alternativeName>
        <fullName evidence="9">Dihydropteroate pyrophosphorylase</fullName>
    </alternativeName>
</protein>
<keyword evidence="5 9" id="KW-0808">Transferase</keyword>
<dbReference type="PANTHER" id="PTHR20941:SF1">
    <property type="entry name" value="FOLIC ACID SYNTHESIS PROTEIN FOL1"/>
    <property type="match status" value="1"/>
</dbReference>
<dbReference type="PANTHER" id="PTHR20941">
    <property type="entry name" value="FOLATE SYNTHESIS PROTEINS"/>
    <property type="match status" value="1"/>
</dbReference>
<dbReference type="SUPFAM" id="SSF51717">
    <property type="entry name" value="Dihydropteroate synthetase-like"/>
    <property type="match status" value="1"/>
</dbReference>
<organism evidence="11 12">
    <name type="scientific">Agarivorans gilvus</name>
    <dbReference type="NCBI Taxonomy" id="680279"/>
    <lineage>
        <taxon>Bacteria</taxon>
        <taxon>Pseudomonadati</taxon>
        <taxon>Pseudomonadota</taxon>
        <taxon>Gammaproteobacteria</taxon>
        <taxon>Alteromonadales</taxon>
        <taxon>Alteromonadaceae</taxon>
        <taxon>Agarivorans</taxon>
    </lineage>
</organism>
<sequence>MTISFNIGSHQFQRPVVMGILNLTPDSFSDGGSYLSPQQALLRVEQMLEQGADIIDVGGESTRPGAAAVSVEEELARTVDVVAEIKQRFSCLVSIDTSKPEVMQQTVAAGADIINDVCALERPGALQMAAECGVPVCIMHMQGEPRSMQSNPHYEDVLSEVMTYLKQRVESCVAAGIQRENIIVDPGFGFGKTLDHNFKLLAHLSEFNQLGLPILAGMSRKSMFGKLLDKKPTELEAASIAGALIAVQQGAHIFRVHDVAATADALRVYSKVQMSK</sequence>
<comment type="function">
    <text evidence="9">Catalyzes the condensation of para-aminobenzoate (pABA) with 6-hydroxymethyl-7,8-dihydropterin diphosphate (DHPt-PP) to form 7,8-dihydropteroate (H2Pte), the immediate precursor of folate derivatives.</text>
</comment>
<dbReference type="InterPro" id="IPR011005">
    <property type="entry name" value="Dihydropteroate_synth-like_sf"/>
</dbReference>
<evidence type="ECO:0000256" key="2">
    <source>
        <dbReference type="ARBA" id="ARBA00001946"/>
    </source>
</evidence>
<dbReference type="PROSITE" id="PS50972">
    <property type="entry name" value="PTERIN_BINDING"/>
    <property type="match status" value="1"/>
</dbReference>
<evidence type="ECO:0000256" key="5">
    <source>
        <dbReference type="ARBA" id="ARBA00022679"/>
    </source>
</evidence>
<keyword evidence="12" id="KW-1185">Reference proteome</keyword>
<accession>A0ABQ1I0L4</accession>
<comment type="cofactor">
    <cofactor evidence="2 9">
        <name>Mg(2+)</name>
        <dbReference type="ChEBI" id="CHEBI:18420"/>
    </cofactor>
</comment>
<keyword evidence="7 9" id="KW-0460">Magnesium</keyword>
<dbReference type="InterPro" id="IPR000489">
    <property type="entry name" value="Pterin-binding_dom"/>
</dbReference>
<feature type="domain" description="Pterin-binding" evidence="10">
    <location>
        <begin position="15"/>
        <end position="267"/>
    </location>
</feature>
<name>A0ABQ1I0L4_9ALTE</name>
<dbReference type="InterPro" id="IPR006390">
    <property type="entry name" value="DHP_synth_dom"/>
</dbReference>
<dbReference type="EMBL" id="BMDY01000005">
    <property type="protein sequence ID" value="GGB00138.1"/>
    <property type="molecule type" value="Genomic_DNA"/>
</dbReference>
<evidence type="ECO:0000256" key="1">
    <source>
        <dbReference type="ARBA" id="ARBA00000012"/>
    </source>
</evidence>
<comment type="catalytic activity">
    <reaction evidence="1">
        <text>(7,8-dihydropterin-6-yl)methyl diphosphate + 4-aminobenzoate = 7,8-dihydropteroate + diphosphate</text>
        <dbReference type="Rhea" id="RHEA:19949"/>
        <dbReference type="ChEBI" id="CHEBI:17836"/>
        <dbReference type="ChEBI" id="CHEBI:17839"/>
        <dbReference type="ChEBI" id="CHEBI:33019"/>
        <dbReference type="ChEBI" id="CHEBI:72950"/>
        <dbReference type="EC" id="2.5.1.15"/>
    </reaction>
</comment>
<reference evidence="12" key="1">
    <citation type="journal article" date="2019" name="Int. J. Syst. Evol. Microbiol.">
        <title>The Global Catalogue of Microorganisms (GCM) 10K type strain sequencing project: providing services to taxonomists for standard genome sequencing and annotation.</title>
        <authorList>
            <consortium name="The Broad Institute Genomics Platform"/>
            <consortium name="The Broad Institute Genome Sequencing Center for Infectious Disease"/>
            <person name="Wu L."/>
            <person name="Ma J."/>
        </authorList>
    </citation>
    <scope>NUCLEOTIDE SEQUENCE [LARGE SCALE GENOMIC DNA]</scope>
    <source>
        <strain evidence="12">CGMCC 1.10131</strain>
    </source>
</reference>
<gene>
    <name evidence="11" type="ORF">GCM10007414_11600</name>
</gene>
<keyword evidence="6 9" id="KW-0479">Metal-binding</keyword>
<dbReference type="InterPro" id="IPR045031">
    <property type="entry name" value="DHP_synth-like"/>
</dbReference>
<dbReference type="NCBIfam" id="TIGR01496">
    <property type="entry name" value="DHPS"/>
    <property type="match status" value="1"/>
</dbReference>
<dbReference type="RefSeq" id="WP_055732437.1">
    <property type="nucleotide sequence ID" value="NZ_BMDY01000005.1"/>
</dbReference>
<evidence type="ECO:0000256" key="6">
    <source>
        <dbReference type="ARBA" id="ARBA00022723"/>
    </source>
</evidence>
<dbReference type="EC" id="2.5.1.15" evidence="4 9"/>
<evidence type="ECO:0000256" key="4">
    <source>
        <dbReference type="ARBA" id="ARBA00012458"/>
    </source>
</evidence>
<dbReference type="CDD" id="cd00739">
    <property type="entry name" value="DHPS"/>
    <property type="match status" value="1"/>
</dbReference>
<proteinExistence type="inferred from homology"/>
<evidence type="ECO:0000256" key="7">
    <source>
        <dbReference type="ARBA" id="ARBA00022842"/>
    </source>
</evidence>
<evidence type="ECO:0000256" key="9">
    <source>
        <dbReference type="RuleBase" id="RU361205"/>
    </source>
</evidence>
<dbReference type="Pfam" id="PF00809">
    <property type="entry name" value="Pterin_bind"/>
    <property type="match status" value="1"/>
</dbReference>
<dbReference type="Gene3D" id="3.20.20.20">
    <property type="entry name" value="Dihydropteroate synthase-like"/>
    <property type="match status" value="1"/>
</dbReference>